<evidence type="ECO:0000313" key="4">
    <source>
        <dbReference type="Proteomes" id="UP001217089"/>
    </source>
</evidence>
<gene>
    <name evidence="3" type="ORF">KUTeg_012601</name>
</gene>
<protein>
    <recommendedName>
        <fullName evidence="5">Secreted protein</fullName>
    </recommendedName>
</protein>
<sequence length="100" mass="11905">MNQIRILAVSATFLFFNVIVAQDETEMIHIVIRCICEGHLRELTGRAKATRLNGRTRYDPVGLTYIQMYECTRGGRIIWRRRGRRKGRRRNRNRNRNTNQ</sequence>
<accession>A0ABQ9F3I0</accession>
<feature type="chain" id="PRO_5046261229" description="Secreted protein" evidence="2">
    <location>
        <begin position="22"/>
        <end position="100"/>
    </location>
</feature>
<feature type="region of interest" description="Disordered" evidence="1">
    <location>
        <begin position="81"/>
        <end position="100"/>
    </location>
</feature>
<evidence type="ECO:0000256" key="1">
    <source>
        <dbReference type="SAM" id="MobiDB-lite"/>
    </source>
</evidence>
<feature type="signal peptide" evidence="2">
    <location>
        <begin position="1"/>
        <end position="21"/>
    </location>
</feature>
<keyword evidence="2" id="KW-0732">Signal</keyword>
<proteinExistence type="predicted"/>
<organism evidence="3 4">
    <name type="scientific">Tegillarca granosa</name>
    <name type="common">Malaysian cockle</name>
    <name type="synonym">Anadara granosa</name>
    <dbReference type="NCBI Taxonomy" id="220873"/>
    <lineage>
        <taxon>Eukaryota</taxon>
        <taxon>Metazoa</taxon>
        <taxon>Spiralia</taxon>
        <taxon>Lophotrochozoa</taxon>
        <taxon>Mollusca</taxon>
        <taxon>Bivalvia</taxon>
        <taxon>Autobranchia</taxon>
        <taxon>Pteriomorphia</taxon>
        <taxon>Arcoida</taxon>
        <taxon>Arcoidea</taxon>
        <taxon>Arcidae</taxon>
        <taxon>Tegillarca</taxon>
    </lineage>
</organism>
<dbReference type="EMBL" id="JARBDR010000640">
    <property type="protein sequence ID" value="KAJ8310736.1"/>
    <property type="molecule type" value="Genomic_DNA"/>
</dbReference>
<keyword evidence="4" id="KW-1185">Reference proteome</keyword>
<reference evidence="3 4" key="1">
    <citation type="submission" date="2022-12" db="EMBL/GenBank/DDBJ databases">
        <title>Chromosome-level genome of Tegillarca granosa.</title>
        <authorList>
            <person name="Kim J."/>
        </authorList>
    </citation>
    <scope>NUCLEOTIDE SEQUENCE [LARGE SCALE GENOMIC DNA]</scope>
    <source>
        <strain evidence="3">Teg-2019</strain>
        <tissue evidence="3">Adductor muscle</tissue>
    </source>
</reference>
<evidence type="ECO:0000256" key="2">
    <source>
        <dbReference type="SAM" id="SignalP"/>
    </source>
</evidence>
<evidence type="ECO:0008006" key="5">
    <source>
        <dbReference type="Google" id="ProtNLM"/>
    </source>
</evidence>
<comment type="caution">
    <text evidence="3">The sequence shown here is derived from an EMBL/GenBank/DDBJ whole genome shotgun (WGS) entry which is preliminary data.</text>
</comment>
<dbReference type="Proteomes" id="UP001217089">
    <property type="component" value="Unassembled WGS sequence"/>
</dbReference>
<evidence type="ECO:0000313" key="3">
    <source>
        <dbReference type="EMBL" id="KAJ8310736.1"/>
    </source>
</evidence>
<name>A0ABQ9F3I0_TEGGR</name>